<dbReference type="CDD" id="cd01650">
    <property type="entry name" value="RT_nLTR_like"/>
    <property type="match status" value="1"/>
</dbReference>
<dbReference type="AlphaFoldDB" id="A0A815L5X2"/>
<evidence type="ECO:0000313" key="3">
    <source>
        <dbReference type="EMBL" id="CAF1445241.1"/>
    </source>
</evidence>
<evidence type="ECO:0000259" key="1">
    <source>
        <dbReference type="PROSITE" id="PS50878"/>
    </source>
</evidence>
<organism evidence="2 5">
    <name type="scientific">Adineta ricciae</name>
    <name type="common">Rotifer</name>
    <dbReference type="NCBI Taxonomy" id="249248"/>
    <lineage>
        <taxon>Eukaryota</taxon>
        <taxon>Metazoa</taxon>
        <taxon>Spiralia</taxon>
        <taxon>Gnathifera</taxon>
        <taxon>Rotifera</taxon>
        <taxon>Eurotatoria</taxon>
        <taxon>Bdelloidea</taxon>
        <taxon>Adinetida</taxon>
        <taxon>Adinetidae</taxon>
        <taxon>Adineta</taxon>
    </lineage>
</organism>
<dbReference type="Pfam" id="PF00078">
    <property type="entry name" value="RVT_1"/>
    <property type="match status" value="1"/>
</dbReference>
<proteinExistence type="predicted"/>
<sequence length="213" mass="24622">MAEPEWKQGIIVKIPKKGNIADCNNWRGITLLSIPGKIFTLRNIIEQSAEFQRPLQINFIDFKKAFDSVHRESLWKIVRAYDIPQRFLDTLRNIYLDSSCCVKIDTGNTEFFHIVTGVRQDCIISPFLFLLVIDFVMRETMNGSDFGIQWNNMSRFTDLDFADDIVLLANTEENLQKMTTALETTASNVGLRINSEKTNTFRRVLSHILIVQR</sequence>
<dbReference type="PANTHER" id="PTHR47027:SF25">
    <property type="entry name" value="REVERSE TRANSCRIPTASE DOMAIN-CONTAINING PROTEIN"/>
    <property type="match status" value="1"/>
</dbReference>
<reference evidence="2" key="1">
    <citation type="submission" date="2021-02" db="EMBL/GenBank/DDBJ databases">
        <authorList>
            <person name="Nowell W R."/>
        </authorList>
    </citation>
    <scope>NUCLEOTIDE SEQUENCE</scope>
</reference>
<accession>A0A815L5X2</accession>
<dbReference type="InterPro" id="IPR000477">
    <property type="entry name" value="RT_dom"/>
</dbReference>
<comment type="caution">
    <text evidence="2">The sequence shown here is derived from an EMBL/GenBank/DDBJ whole genome shotgun (WGS) entry which is preliminary data.</text>
</comment>
<dbReference type="OrthoDB" id="410104at2759"/>
<feature type="domain" description="Reverse transcriptase" evidence="1">
    <location>
        <begin position="1"/>
        <end position="213"/>
    </location>
</feature>
<dbReference type="PROSITE" id="PS50878">
    <property type="entry name" value="RT_POL"/>
    <property type="match status" value="1"/>
</dbReference>
<dbReference type="InterPro" id="IPR043502">
    <property type="entry name" value="DNA/RNA_pol_sf"/>
</dbReference>
<dbReference type="Proteomes" id="UP000663828">
    <property type="component" value="Unassembled WGS sequence"/>
</dbReference>
<dbReference type="SUPFAM" id="SSF56672">
    <property type="entry name" value="DNA/RNA polymerases"/>
    <property type="match status" value="1"/>
</dbReference>
<evidence type="ECO:0000313" key="5">
    <source>
        <dbReference type="Proteomes" id="UP000663852"/>
    </source>
</evidence>
<protein>
    <recommendedName>
        <fullName evidence="1">Reverse transcriptase domain-containing protein</fullName>
    </recommendedName>
</protein>
<dbReference type="EMBL" id="CAJNOJ010000336">
    <property type="protein sequence ID" value="CAF1405586.1"/>
    <property type="molecule type" value="Genomic_DNA"/>
</dbReference>
<keyword evidence="4" id="KW-1185">Reference proteome</keyword>
<dbReference type="EMBL" id="CAJNOR010003760">
    <property type="protein sequence ID" value="CAF1445241.1"/>
    <property type="molecule type" value="Genomic_DNA"/>
</dbReference>
<evidence type="ECO:0000313" key="2">
    <source>
        <dbReference type="EMBL" id="CAF1405586.1"/>
    </source>
</evidence>
<name>A0A815L5X2_ADIRI</name>
<evidence type="ECO:0000313" key="4">
    <source>
        <dbReference type="Proteomes" id="UP000663828"/>
    </source>
</evidence>
<gene>
    <name evidence="2" type="ORF">EDS130_LOCUS36329</name>
    <name evidence="3" type="ORF">XAT740_LOCUS36550</name>
</gene>
<dbReference type="PANTHER" id="PTHR47027">
    <property type="entry name" value="REVERSE TRANSCRIPTASE DOMAIN-CONTAINING PROTEIN"/>
    <property type="match status" value="1"/>
</dbReference>
<dbReference type="Proteomes" id="UP000663852">
    <property type="component" value="Unassembled WGS sequence"/>
</dbReference>